<protein>
    <recommendedName>
        <fullName evidence="14">sn-1-specific diacylglycerol lipase</fullName>
        <ecNumber evidence="14">3.1.1.116</ecNumber>
    </recommendedName>
</protein>
<evidence type="ECO:0000256" key="3">
    <source>
        <dbReference type="ARBA" id="ARBA00022475"/>
    </source>
</evidence>
<dbReference type="PROSITE" id="PS50004">
    <property type="entry name" value="C2"/>
    <property type="match status" value="1"/>
</dbReference>
<evidence type="ECO:0000256" key="7">
    <source>
        <dbReference type="ARBA" id="ARBA00022801"/>
    </source>
</evidence>
<dbReference type="EC" id="3.1.1.116" evidence="14"/>
<dbReference type="GO" id="GO:0016042">
    <property type="term" value="P:lipid catabolic process"/>
    <property type="evidence" value="ECO:0007669"/>
    <property type="project" value="UniProtKB-KW"/>
</dbReference>
<comment type="subcellular location">
    <subcellularLocation>
        <location evidence="2">Cell membrane</location>
        <topology evidence="2">Multi-pass membrane protein</topology>
    </subcellularLocation>
</comment>
<dbReference type="AlphaFoldDB" id="A0A4P9Y4B0"/>
<dbReference type="SUPFAM" id="SSF53474">
    <property type="entry name" value="alpha/beta-Hydrolases"/>
    <property type="match status" value="1"/>
</dbReference>
<dbReference type="CDD" id="cd00519">
    <property type="entry name" value="Lipase_3"/>
    <property type="match status" value="1"/>
</dbReference>
<keyword evidence="10" id="KW-1133">Transmembrane helix</keyword>
<dbReference type="InterPro" id="IPR000008">
    <property type="entry name" value="C2_dom"/>
</dbReference>
<evidence type="ECO:0000256" key="5">
    <source>
        <dbReference type="ARBA" id="ARBA00022692"/>
    </source>
</evidence>
<keyword evidence="18" id="KW-1185">Reference proteome</keyword>
<evidence type="ECO:0000259" key="16">
    <source>
        <dbReference type="PROSITE" id="PS50004"/>
    </source>
</evidence>
<keyword evidence="7" id="KW-0378">Hydrolase</keyword>
<dbReference type="InterPro" id="IPR002921">
    <property type="entry name" value="Fungal_lipase-type"/>
</dbReference>
<keyword evidence="11" id="KW-0443">Lipid metabolism</keyword>
<feature type="compositionally biased region" description="Low complexity" evidence="15">
    <location>
        <begin position="131"/>
        <end position="150"/>
    </location>
</feature>
<evidence type="ECO:0000256" key="14">
    <source>
        <dbReference type="ARBA" id="ARBA00026104"/>
    </source>
</evidence>
<dbReference type="PANTHER" id="PTHR45792:SF8">
    <property type="entry name" value="DIACYLGLYCEROL LIPASE-ALPHA"/>
    <property type="match status" value="1"/>
</dbReference>
<reference evidence="18" key="1">
    <citation type="journal article" date="2018" name="Nat. Microbiol.">
        <title>Leveraging single-cell genomics to expand the fungal tree of life.</title>
        <authorList>
            <person name="Ahrendt S.R."/>
            <person name="Quandt C.A."/>
            <person name="Ciobanu D."/>
            <person name="Clum A."/>
            <person name="Salamov A."/>
            <person name="Andreopoulos B."/>
            <person name="Cheng J.F."/>
            <person name="Woyke T."/>
            <person name="Pelin A."/>
            <person name="Henrissat B."/>
            <person name="Reynolds N.K."/>
            <person name="Benny G.L."/>
            <person name="Smith M.E."/>
            <person name="James T.Y."/>
            <person name="Grigoriev I.V."/>
        </authorList>
    </citation>
    <scope>NUCLEOTIDE SEQUENCE [LARGE SCALE GENOMIC DNA]</scope>
</reference>
<keyword evidence="9" id="KW-0442">Lipid degradation</keyword>
<dbReference type="GO" id="GO:0046872">
    <property type="term" value="F:metal ion binding"/>
    <property type="evidence" value="ECO:0007669"/>
    <property type="project" value="UniProtKB-KW"/>
</dbReference>
<evidence type="ECO:0000256" key="4">
    <source>
        <dbReference type="ARBA" id="ARBA00022553"/>
    </source>
</evidence>
<sequence>HLDQVYRTSTSTSGEPTQAPSWHEGFEFRISFHAQLFGTLQLDLYSSRWLLPDVHVGRSSLRINLLEGLPQAFVSWFELWEPRYADADKARSATMYKPTTSPTSPTFRVSNLGATRLRLHYQFQQRSLPKTPTARPRSLSTSSSSESPPSGYLHSPGEDQEIYKVFQERVSVLRERKEEENEESPAYSEDTDTHQSMSREVPQSKGHEREDSNGPGSFMSSFFFSSSSTTTTSSSTISSSSPPSSITGGVEGMTSGEKDDGAEGGDNGLLNSLGEYFVNPETKRNLRAITSMVRAFGQGFDISYVELLNGAALLERFYSTIDSDRTGSVMEGYEECERAAHFHRFALASYGWKGLNFFGHGNGILTDSIRSHSDIRSIREFLGLEEDDLLMYDLHGRVIFRPNYYVALDRATNSIILAVRGTMSAMDTLTDLVCEYQPWRNGLVHSGMKAAAQWFLTEVFPSVLLHCERLDVTDVVLVGHSLGAGTASILAMLLQGLHPKTGSGKEVHIRCMAYGPPCIASEEFLNQNDGIQSFILGEDIVARLSYGSCMDVRSMLVVASELAHGGVSNLISYGVRRTRRR</sequence>
<evidence type="ECO:0000256" key="8">
    <source>
        <dbReference type="ARBA" id="ARBA00022837"/>
    </source>
</evidence>
<dbReference type="EMBL" id="KZ988246">
    <property type="protein sequence ID" value="RKP12670.1"/>
    <property type="molecule type" value="Genomic_DNA"/>
</dbReference>
<keyword evidence="6" id="KW-0479">Metal-binding</keyword>
<keyword evidence="4" id="KW-0597">Phosphoprotein</keyword>
<accession>A0A4P9Y4B0</accession>
<evidence type="ECO:0000256" key="1">
    <source>
        <dbReference type="ARBA" id="ARBA00001913"/>
    </source>
</evidence>
<evidence type="ECO:0000256" key="9">
    <source>
        <dbReference type="ARBA" id="ARBA00022963"/>
    </source>
</evidence>
<evidence type="ECO:0000313" key="17">
    <source>
        <dbReference type="EMBL" id="RKP12670.1"/>
    </source>
</evidence>
<evidence type="ECO:0000256" key="13">
    <source>
        <dbReference type="ARBA" id="ARBA00024531"/>
    </source>
</evidence>
<dbReference type="SUPFAM" id="SSF49562">
    <property type="entry name" value="C2 domain (Calcium/lipid-binding domain, CaLB)"/>
    <property type="match status" value="1"/>
</dbReference>
<feature type="region of interest" description="Disordered" evidence="15">
    <location>
        <begin position="1"/>
        <end position="20"/>
    </location>
</feature>
<keyword evidence="5" id="KW-0812">Transmembrane</keyword>
<keyword evidence="12" id="KW-0472">Membrane</keyword>
<dbReference type="GO" id="GO:0016298">
    <property type="term" value="F:lipase activity"/>
    <property type="evidence" value="ECO:0007669"/>
    <property type="project" value="TreeGrafter"/>
</dbReference>
<keyword evidence="8" id="KW-0106">Calcium</keyword>
<dbReference type="GO" id="GO:0005886">
    <property type="term" value="C:plasma membrane"/>
    <property type="evidence" value="ECO:0007669"/>
    <property type="project" value="UniProtKB-SubCell"/>
</dbReference>
<evidence type="ECO:0000256" key="11">
    <source>
        <dbReference type="ARBA" id="ARBA00023098"/>
    </source>
</evidence>
<dbReference type="InterPro" id="IPR029058">
    <property type="entry name" value="AB_hydrolase_fold"/>
</dbReference>
<dbReference type="InterPro" id="IPR052214">
    <property type="entry name" value="DAG_Lipase-Related"/>
</dbReference>
<dbReference type="OrthoDB" id="438440at2759"/>
<dbReference type="Gene3D" id="3.40.50.1820">
    <property type="entry name" value="alpha/beta hydrolase"/>
    <property type="match status" value="1"/>
</dbReference>
<dbReference type="Proteomes" id="UP000267251">
    <property type="component" value="Unassembled WGS sequence"/>
</dbReference>
<organism evidence="17 18">
    <name type="scientific">Piptocephalis cylindrospora</name>
    <dbReference type="NCBI Taxonomy" id="1907219"/>
    <lineage>
        <taxon>Eukaryota</taxon>
        <taxon>Fungi</taxon>
        <taxon>Fungi incertae sedis</taxon>
        <taxon>Zoopagomycota</taxon>
        <taxon>Zoopagomycotina</taxon>
        <taxon>Zoopagomycetes</taxon>
        <taxon>Zoopagales</taxon>
        <taxon>Piptocephalidaceae</taxon>
        <taxon>Piptocephalis</taxon>
    </lineage>
</organism>
<feature type="compositionally biased region" description="Low complexity" evidence="15">
    <location>
        <begin position="217"/>
        <end position="247"/>
    </location>
</feature>
<feature type="non-terminal residue" evidence="17">
    <location>
        <position position="1"/>
    </location>
</feature>
<dbReference type="Pfam" id="PF01764">
    <property type="entry name" value="Lipase_3"/>
    <property type="match status" value="1"/>
</dbReference>
<feature type="region of interest" description="Disordered" evidence="15">
    <location>
        <begin position="123"/>
        <end position="161"/>
    </location>
</feature>
<name>A0A4P9Y4B0_9FUNG</name>
<evidence type="ECO:0000256" key="6">
    <source>
        <dbReference type="ARBA" id="ARBA00022723"/>
    </source>
</evidence>
<evidence type="ECO:0000256" key="2">
    <source>
        <dbReference type="ARBA" id="ARBA00004651"/>
    </source>
</evidence>
<dbReference type="CDD" id="cd00030">
    <property type="entry name" value="C2"/>
    <property type="match status" value="1"/>
</dbReference>
<proteinExistence type="predicted"/>
<feature type="region of interest" description="Disordered" evidence="15">
    <location>
        <begin position="174"/>
        <end position="266"/>
    </location>
</feature>
<comment type="cofactor">
    <cofactor evidence="1">
        <name>Ca(2+)</name>
        <dbReference type="ChEBI" id="CHEBI:29108"/>
    </cofactor>
</comment>
<dbReference type="PANTHER" id="PTHR45792">
    <property type="entry name" value="DIACYLGLYCEROL LIPASE HOMOLOG-RELATED"/>
    <property type="match status" value="1"/>
</dbReference>
<comment type="catalytic activity">
    <reaction evidence="13">
        <text>a 1,2-diacyl-sn-glycerol + H2O = a 2-acylglycerol + a fatty acid + H(+)</text>
        <dbReference type="Rhea" id="RHEA:33275"/>
        <dbReference type="ChEBI" id="CHEBI:15377"/>
        <dbReference type="ChEBI" id="CHEBI:15378"/>
        <dbReference type="ChEBI" id="CHEBI:17389"/>
        <dbReference type="ChEBI" id="CHEBI:17815"/>
        <dbReference type="ChEBI" id="CHEBI:28868"/>
        <dbReference type="EC" id="3.1.1.116"/>
    </reaction>
    <physiologicalReaction direction="left-to-right" evidence="13">
        <dbReference type="Rhea" id="RHEA:33276"/>
    </physiologicalReaction>
</comment>
<evidence type="ECO:0000256" key="12">
    <source>
        <dbReference type="ARBA" id="ARBA00023136"/>
    </source>
</evidence>
<evidence type="ECO:0000256" key="10">
    <source>
        <dbReference type="ARBA" id="ARBA00022989"/>
    </source>
</evidence>
<evidence type="ECO:0000256" key="15">
    <source>
        <dbReference type="SAM" id="MobiDB-lite"/>
    </source>
</evidence>
<evidence type="ECO:0000313" key="18">
    <source>
        <dbReference type="Proteomes" id="UP000267251"/>
    </source>
</evidence>
<dbReference type="InterPro" id="IPR035892">
    <property type="entry name" value="C2_domain_sf"/>
</dbReference>
<gene>
    <name evidence="17" type="ORF">BJ684DRAFT_11152</name>
</gene>
<keyword evidence="3" id="KW-1003">Cell membrane</keyword>
<feature type="domain" description="C2" evidence="16">
    <location>
        <begin position="1"/>
        <end position="81"/>
    </location>
</feature>